<accession>A0AAD2CJ63</accession>
<reference evidence="2" key="1">
    <citation type="submission" date="2023-08" db="EMBL/GenBank/DDBJ databases">
        <authorList>
            <person name="Audoor S."/>
            <person name="Bilcke G."/>
        </authorList>
    </citation>
    <scope>NUCLEOTIDE SEQUENCE</scope>
</reference>
<feature type="region of interest" description="Disordered" evidence="1">
    <location>
        <begin position="272"/>
        <end position="294"/>
    </location>
</feature>
<dbReference type="EMBL" id="CAKOGP040000369">
    <property type="protein sequence ID" value="CAJ1934724.1"/>
    <property type="molecule type" value="Genomic_DNA"/>
</dbReference>
<dbReference type="Proteomes" id="UP001295423">
    <property type="component" value="Unassembled WGS sequence"/>
</dbReference>
<feature type="region of interest" description="Disordered" evidence="1">
    <location>
        <begin position="135"/>
        <end position="174"/>
    </location>
</feature>
<gene>
    <name evidence="2" type="ORF">CYCCA115_LOCUS4063</name>
</gene>
<keyword evidence="3" id="KW-1185">Reference proteome</keyword>
<protein>
    <submittedName>
        <fullName evidence="2">Uncharacterized protein</fullName>
    </submittedName>
</protein>
<proteinExistence type="predicted"/>
<sequence>MLLGVAKPNPNLRGGDRRLSKKEKRQKRGKRNNRNNNQKLNVFRRPTKHAKNRGKTVNRRQIKKLISYLHKIREAGVVNRTEIEEKFRVTFHMTIHEVVSAIQQNITKLNNEDLQLLQFLQNVATAINAEDAARASRAQSTSSNGARSSTTSSNSNGNNAGSAESRSNVNGSSPVNAAETELAYDHDHDHALPDLAEIELEEQSDSPSGAPTTLEYTAMVLDSSEGDDEADDDDLADDYIISPVASLVAQDDDDDDDGEKVDDDAAVMSVMIEDNDDADDDDGGDDDDEEADDNLEADDSTFASFMIEDNDDLAGDFGSLMIYDDGEADDDETAIASLMIDDDEDEADDDDDSVRSIVNSTLKPLTKIEDEGTNTYWLGECQGDCDYNSDCNVGLVCGFRNYEGDDDGIGDVSVPGCSLDPRQIGTGSDDFCHKPETSNTLVIMADRELDLSMDKYPLSRCQGDCWDDEDCLGDLVCVYFDDDRKDVQDCVGWAEEMYSYCLES</sequence>
<name>A0AAD2CJ63_9STRA</name>
<organism evidence="2 3">
    <name type="scientific">Cylindrotheca closterium</name>
    <dbReference type="NCBI Taxonomy" id="2856"/>
    <lineage>
        <taxon>Eukaryota</taxon>
        <taxon>Sar</taxon>
        <taxon>Stramenopiles</taxon>
        <taxon>Ochrophyta</taxon>
        <taxon>Bacillariophyta</taxon>
        <taxon>Bacillariophyceae</taxon>
        <taxon>Bacillariophycidae</taxon>
        <taxon>Bacillariales</taxon>
        <taxon>Bacillariaceae</taxon>
        <taxon>Cylindrotheca</taxon>
    </lineage>
</organism>
<evidence type="ECO:0000313" key="3">
    <source>
        <dbReference type="Proteomes" id="UP001295423"/>
    </source>
</evidence>
<evidence type="ECO:0000313" key="2">
    <source>
        <dbReference type="EMBL" id="CAJ1934724.1"/>
    </source>
</evidence>
<evidence type="ECO:0000256" key="1">
    <source>
        <dbReference type="SAM" id="MobiDB-lite"/>
    </source>
</evidence>
<feature type="region of interest" description="Disordered" evidence="1">
    <location>
        <begin position="1"/>
        <end position="40"/>
    </location>
</feature>
<dbReference type="AlphaFoldDB" id="A0AAD2CJ63"/>
<comment type="caution">
    <text evidence="2">The sequence shown here is derived from an EMBL/GenBank/DDBJ whole genome shotgun (WGS) entry which is preliminary data.</text>
</comment>
<feature type="compositionally biased region" description="Basic residues" evidence="1">
    <location>
        <begin position="19"/>
        <end position="33"/>
    </location>
</feature>
<feature type="compositionally biased region" description="Low complexity" evidence="1">
    <location>
        <begin position="135"/>
        <end position="168"/>
    </location>
</feature>
<feature type="compositionally biased region" description="Acidic residues" evidence="1">
    <location>
        <begin position="273"/>
        <end position="294"/>
    </location>
</feature>